<dbReference type="SUPFAM" id="SSF51338">
    <property type="entry name" value="Composite domain of metallo-dependent hydrolases"/>
    <property type="match status" value="1"/>
</dbReference>
<feature type="domain" description="Amidohydrolase 3" evidence="1">
    <location>
        <begin position="95"/>
        <end position="554"/>
    </location>
</feature>
<dbReference type="EMBL" id="VUMZ01000001">
    <property type="protein sequence ID" value="MST51059.1"/>
    <property type="molecule type" value="Genomic_DNA"/>
</dbReference>
<keyword evidence="3" id="KW-1185">Reference proteome</keyword>
<dbReference type="InterPro" id="IPR032466">
    <property type="entry name" value="Metal_Hydrolase"/>
</dbReference>
<dbReference type="PANTHER" id="PTHR22642">
    <property type="entry name" value="IMIDAZOLONEPROPIONASE"/>
    <property type="match status" value="1"/>
</dbReference>
<dbReference type="GO" id="GO:0016810">
    <property type="term" value="F:hydrolase activity, acting on carbon-nitrogen (but not peptide) bonds"/>
    <property type="evidence" value="ECO:0007669"/>
    <property type="project" value="InterPro"/>
</dbReference>
<gene>
    <name evidence="2" type="ORF">FYJ64_01775</name>
</gene>
<dbReference type="InterPro" id="IPR011059">
    <property type="entry name" value="Metal-dep_hydrolase_composite"/>
</dbReference>
<accession>A0A6L5Y2Y1</accession>
<sequence>MPASGGFLQGHSEGFCLRQENISHSSVLCYDRDRSSEREVETERMGNRILIKNGNCMTMEQGRRCEWVLLEEDKIVKLGNGDGYRQYETEGIRQIDAAGATVLPGFIDNHFHLINSALMESWVNLEGADTFTEMGERLRCACAEGRKVVLAYNLSVEELKEKRFPSRIELDRICDDRPVFLLSRDVHTIVLNTFAILYYKMPFAANGVGLDDRKMPTGIFRGQAAALLETKVNEIFTPEDFDEATQAFLPALFCEGITTIAAMEGSNHLTGHGHDSECDFLVKNAARYPLSIELFYQTTDVRLVADEGLRRIGGALYIDGTFGTHSASLTTDYADMPGVRGYNFFTDGYMRSFVEECCENGLQIGFDAIGDAAIDSVLDALEYAARKRNVRPMRHRIEHAELIRIDQMERAARLGVVLCMQPGYEERWGYPGGMYEERLGARYGETNRFREILDHGITICGGSDHSVCEISPMAAISSAVNHPVPENSITRQEALEMYTINGAYALFLEEERGSIAEGKAADLIILDRNLDEVSNSDLAEVKVNLTIKNGEIIYERTDAC</sequence>
<reference evidence="2 3" key="1">
    <citation type="submission" date="2019-08" db="EMBL/GenBank/DDBJ databases">
        <title>In-depth cultivation of the pig gut microbiome towards novel bacterial diversity and tailored functional studies.</title>
        <authorList>
            <person name="Wylensek D."/>
            <person name="Hitch T.C.A."/>
            <person name="Clavel T."/>
        </authorList>
    </citation>
    <scope>NUCLEOTIDE SEQUENCE [LARGE SCALE GENOMIC DNA]</scope>
    <source>
        <strain evidence="2 3">WCA-MUC-591-APC-3H</strain>
    </source>
</reference>
<dbReference type="AlphaFoldDB" id="A0A6L5Y2Y1"/>
<protein>
    <submittedName>
        <fullName evidence="2">Amidohydrolase</fullName>
    </submittedName>
</protein>
<dbReference type="SUPFAM" id="SSF51556">
    <property type="entry name" value="Metallo-dependent hydrolases"/>
    <property type="match status" value="1"/>
</dbReference>
<dbReference type="Gene3D" id="3.20.20.140">
    <property type="entry name" value="Metal-dependent hydrolases"/>
    <property type="match status" value="1"/>
</dbReference>
<dbReference type="InterPro" id="IPR033932">
    <property type="entry name" value="YtcJ-like"/>
</dbReference>
<name>A0A6L5Y2Y1_9FIRM</name>
<dbReference type="Gene3D" id="3.10.310.70">
    <property type="match status" value="1"/>
</dbReference>
<dbReference type="CDD" id="cd01300">
    <property type="entry name" value="YtcJ_like"/>
    <property type="match status" value="1"/>
</dbReference>
<dbReference type="Proteomes" id="UP000474676">
    <property type="component" value="Unassembled WGS sequence"/>
</dbReference>
<dbReference type="PANTHER" id="PTHR22642:SF22">
    <property type="entry name" value="EXOENZYMES REGULATORY PROTEIN AEPA"/>
    <property type="match status" value="1"/>
</dbReference>
<organism evidence="2 3">
    <name type="scientific">Hornefia butyriciproducens</name>
    <dbReference type="NCBI Taxonomy" id="2652293"/>
    <lineage>
        <taxon>Bacteria</taxon>
        <taxon>Bacillati</taxon>
        <taxon>Bacillota</taxon>
        <taxon>Clostridia</taxon>
        <taxon>Peptostreptococcales</taxon>
        <taxon>Anaerovoracaceae</taxon>
        <taxon>Hornefia</taxon>
    </lineage>
</organism>
<dbReference type="InterPro" id="IPR013108">
    <property type="entry name" value="Amidohydro_3"/>
</dbReference>
<evidence type="ECO:0000313" key="2">
    <source>
        <dbReference type="EMBL" id="MST51059.1"/>
    </source>
</evidence>
<proteinExistence type="predicted"/>
<dbReference type="Gene3D" id="2.30.40.10">
    <property type="entry name" value="Urease, subunit C, domain 1"/>
    <property type="match status" value="1"/>
</dbReference>
<comment type="caution">
    <text evidence="2">The sequence shown here is derived from an EMBL/GenBank/DDBJ whole genome shotgun (WGS) entry which is preliminary data.</text>
</comment>
<evidence type="ECO:0000259" key="1">
    <source>
        <dbReference type="Pfam" id="PF07969"/>
    </source>
</evidence>
<keyword evidence="2" id="KW-0378">Hydrolase</keyword>
<evidence type="ECO:0000313" key="3">
    <source>
        <dbReference type="Proteomes" id="UP000474676"/>
    </source>
</evidence>
<dbReference type="Pfam" id="PF07969">
    <property type="entry name" value="Amidohydro_3"/>
    <property type="match status" value="1"/>
</dbReference>